<organism evidence="2 3">
    <name type="scientific">Zostera marina</name>
    <name type="common">Eelgrass</name>
    <dbReference type="NCBI Taxonomy" id="29655"/>
    <lineage>
        <taxon>Eukaryota</taxon>
        <taxon>Viridiplantae</taxon>
        <taxon>Streptophyta</taxon>
        <taxon>Embryophyta</taxon>
        <taxon>Tracheophyta</taxon>
        <taxon>Spermatophyta</taxon>
        <taxon>Magnoliopsida</taxon>
        <taxon>Liliopsida</taxon>
        <taxon>Zosteraceae</taxon>
        <taxon>Zostera</taxon>
    </lineage>
</organism>
<sequence length="171" mass="19006">MSCIGNRYAFNAPNLIMDSESSVVQQVTKASSDKLLSKFAELDSSEPARKSKSSSSKLQLIRGPIERKRLSSRRGLASTTNVSSSSYGRDLSQPTKKMKLAERKSLLLPTTFRRRSTAIVRPIGRAREIYAVGVVMAVFEKTWRKTLEGASRIMVERHCGSSHTRLLSDVV</sequence>
<reference evidence="3" key="1">
    <citation type="journal article" date="2016" name="Nature">
        <title>The genome of the seagrass Zostera marina reveals angiosperm adaptation to the sea.</title>
        <authorList>
            <person name="Olsen J.L."/>
            <person name="Rouze P."/>
            <person name="Verhelst B."/>
            <person name="Lin Y.-C."/>
            <person name="Bayer T."/>
            <person name="Collen J."/>
            <person name="Dattolo E."/>
            <person name="De Paoli E."/>
            <person name="Dittami S."/>
            <person name="Maumus F."/>
            <person name="Michel G."/>
            <person name="Kersting A."/>
            <person name="Lauritano C."/>
            <person name="Lohaus R."/>
            <person name="Toepel M."/>
            <person name="Tonon T."/>
            <person name="Vanneste K."/>
            <person name="Amirebrahimi M."/>
            <person name="Brakel J."/>
            <person name="Bostroem C."/>
            <person name="Chovatia M."/>
            <person name="Grimwood J."/>
            <person name="Jenkins J.W."/>
            <person name="Jueterbock A."/>
            <person name="Mraz A."/>
            <person name="Stam W.T."/>
            <person name="Tice H."/>
            <person name="Bornberg-Bauer E."/>
            <person name="Green P.J."/>
            <person name="Pearson G.A."/>
            <person name="Procaccini G."/>
            <person name="Duarte C.M."/>
            <person name="Schmutz J."/>
            <person name="Reusch T.B.H."/>
            <person name="Van de Peer Y."/>
        </authorList>
    </citation>
    <scope>NUCLEOTIDE SEQUENCE [LARGE SCALE GENOMIC DNA]</scope>
    <source>
        <strain evidence="3">cv. Finnish</strain>
    </source>
</reference>
<protein>
    <submittedName>
        <fullName evidence="2">Uncharacterized protein</fullName>
    </submittedName>
</protein>
<dbReference type="EMBL" id="LFYR01001529">
    <property type="protein sequence ID" value="KMZ61191.1"/>
    <property type="molecule type" value="Genomic_DNA"/>
</dbReference>
<name>A0A0K9NWQ4_ZOSMR</name>
<dbReference type="PANTHER" id="PTHR36355:SF1">
    <property type="entry name" value="EXPRESSED PROTEIN"/>
    <property type="match status" value="1"/>
</dbReference>
<dbReference type="PANTHER" id="PTHR36355">
    <property type="entry name" value="EXPRESSED PROTEIN"/>
    <property type="match status" value="1"/>
</dbReference>
<feature type="compositionally biased region" description="Polar residues" evidence="1">
    <location>
        <begin position="77"/>
        <end position="94"/>
    </location>
</feature>
<evidence type="ECO:0000313" key="3">
    <source>
        <dbReference type="Proteomes" id="UP000036987"/>
    </source>
</evidence>
<keyword evidence="3" id="KW-1185">Reference proteome</keyword>
<dbReference type="OMA" id="GAIEKTW"/>
<dbReference type="Proteomes" id="UP000036987">
    <property type="component" value="Unassembled WGS sequence"/>
</dbReference>
<accession>A0A0K9NWQ4</accession>
<evidence type="ECO:0000313" key="2">
    <source>
        <dbReference type="EMBL" id="KMZ61191.1"/>
    </source>
</evidence>
<gene>
    <name evidence="2" type="ORF">ZOSMA_54G01220</name>
</gene>
<dbReference type="AlphaFoldDB" id="A0A0K9NWQ4"/>
<dbReference type="STRING" id="29655.A0A0K9NWQ4"/>
<proteinExistence type="predicted"/>
<feature type="region of interest" description="Disordered" evidence="1">
    <location>
        <begin position="70"/>
        <end position="94"/>
    </location>
</feature>
<dbReference type="OrthoDB" id="1731546at2759"/>
<comment type="caution">
    <text evidence="2">The sequence shown here is derived from an EMBL/GenBank/DDBJ whole genome shotgun (WGS) entry which is preliminary data.</text>
</comment>
<evidence type="ECO:0000256" key="1">
    <source>
        <dbReference type="SAM" id="MobiDB-lite"/>
    </source>
</evidence>